<feature type="compositionally biased region" description="Basic and acidic residues" evidence="1">
    <location>
        <begin position="1"/>
        <end position="10"/>
    </location>
</feature>
<protein>
    <submittedName>
        <fullName evidence="2">Uncharacterized protein</fullName>
    </submittedName>
</protein>
<proteinExistence type="predicted"/>
<organism evidence="2 3">
    <name type="scientific">Takifugu flavidus</name>
    <name type="common">sansaifugu</name>
    <dbReference type="NCBI Taxonomy" id="433684"/>
    <lineage>
        <taxon>Eukaryota</taxon>
        <taxon>Metazoa</taxon>
        <taxon>Chordata</taxon>
        <taxon>Craniata</taxon>
        <taxon>Vertebrata</taxon>
        <taxon>Euteleostomi</taxon>
        <taxon>Actinopterygii</taxon>
        <taxon>Neopterygii</taxon>
        <taxon>Teleostei</taxon>
        <taxon>Neoteleostei</taxon>
        <taxon>Acanthomorphata</taxon>
        <taxon>Eupercaria</taxon>
        <taxon>Tetraodontiformes</taxon>
        <taxon>Tetradontoidea</taxon>
        <taxon>Tetraodontidae</taxon>
        <taxon>Takifugu</taxon>
    </lineage>
</organism>
<dbReference type="EMBL" id="RHFK02000021">
    <property type="protein sequence ID" value="TWW56781.1"/>
    <property type="molecule type" value="Genomic_DNA"/>
</dbReference>
<gene>
    <name evidence="2" type="ORF">D4764_08G0007680</name>
</gene>
<dbReference type="AlphaFoldDB" id="A0A5C6MRJ9"/>
<comment type="caution">
    <text evidence="2">The sequence shown here is derived from an EMBL/GenBank/DDBJ whole genome shotgun (WGS) entry which is preliminary data.</text>
</comment>
<evidence type="ECO:0000313" key="2">
    <source>
        <dbReference type="EMBL" id="TWW56781.1"/>
    </source>
</evidence>
<accession>A0A5C6MRJ9</accession>
<feature type="region of interest" description="Disordered" evidence="1">
    <location>
        <begin position="1"/>
        <end position="35"/>
    </location>
</feature>
<reference evidence="2 3" key="1">
    <citation type="submission" date="2019-04" db="EMBL/GenBank/DDBJ databases">
        <title>Chromosome genome assembly for Takifugu flavidus.</title>
        <authorList>
            <person name="Xiao S."/>
        </authorList>
    </citation>
    <scope>NUCLEOTIDE SEQUENCE [LARGE SCALE GENOMIC DNA]</scope>
    <source>
        <strain evidence="2">HTHZ2018</strain>
        <tissue evidence="2">Muscle</tissue>
    </source>
</reference>
<keyword evidence="3" id="KW-1185">Reference proteome</keyword>
<name>A0A5C6MRJ9_9TELE</name>
<evidence type="ECO:0000313" key="3">
    <source>
        <dbReference type="Proteomes" id="UP000324091"/>
    </source>
</evidence>
<sequence length="71" mass="7834">MFNRECRLKTEPPSGVFTHGGPSRHPNGDLNRGPSCSAEVTSAELIEKLYRSPLISPNFLIWHHQSGGQSC</sequence>
<evidence type="ECO:0000256" key="1">
    <source>
        <dbReference type="SAM" id="MobiDB-lite"/>
    </source>
</evidence>
<dbReference type="Proteomes" id="UP000324091">
    <property type="component" value="Chromosome 8"/>
</dbReference>